<dbReference type="AlphaFoldDB" id="A0A6M3JWD9"/>
<dbReference type="EMBL" id="MT141991">
    <property type="protein sequence ID" value="QJA72957.1"/>
    <property type="molecule type" value="Genomic_DNA"/>
</dbReference>
<sequence>MSPPLTQIDINALADLIIQAAGPEEALKAVQGSTDYTRYQADPVGFGEHVLGETYTDDVKRMMESVRDNVITVAKSGNATGKTHGAARVGVWWFKAFPGSQVYTAAAPPESNLRKLLWGEIGSIVARKPLLFDNETVKILHVERGPQSFLTGVTIPMSGTVQQREAKFSGKHAPFLLFILDEGDAIPPEVYQGIESCMSGGHARLLVMFNPRAEMGPVNRMEREGRANVVSLSAFNHPNVTSGKDRIPGL</sequence>
<protein>
    <submittedName>
        <fullName evidence="1">Putative terminase</fullName>
    </submittedName>
</protein>
<name>A0A6M3JWD9_9ZZZZ</name>
<dbReference type="Gene3D" id="3.40.50.300">
    <property type="entry name" value="P-loop containing nucleotide triphosphate hydrolases"/>
    <property type="match status" value="1"/>
</dbReference>
<dbReference type="InterPro" id="IPR027417">
    <property type="entry name" value="P-loop_NTPase"/>
</dbReference>
<gene>
    <name evidence="1" type="ORF">MM415A02539_0002</name>
</gene>
<organism evidence="1">
    <name type="scientific">viral metagenome</name>
    <dbReference type="NCBI Taxonomy" id="1070528"/>
    <lineage>
        <taxon>unclassified sequences</taxon>
        <taxon>metagenomes</taxon>
        <taxon>organismal metagenomes</taxon>
    </lineage>
</organism>
<accession>A0A6M3JWD9</accession>
<reference evidence="1" key="1">
    <citation type="submission" date="2020-03" db="EMBL/GenBank/DDBJ databases">
        <title>The deep terrestrial virosphere.</title>
        <authorList>
            <person name="Holmfeldt K."/>
            <person name="Nilsson E."/>
            <person name="Simone D."/>
            <person name="Lopez-Fernandez M."/>
            <person name="Wu X."/>
            <person name="de Brujin I."/>
            <person name="Lundin D."/>
            <person name="Andersson A."/>
            <person name="Bertilsson S."/>
            <person name="Dopson M."/>
        </authorList>
    </citation>
    <scope>NUCLEOTIDE SEQUENCE</scope>
    <source>
        <strain evidence="1">MM415A02539</strain>
    </source>
</reference>
<proteinExistence type="predicted"/>
<evidence type="ECO:0000313" key="1">
    <source>
        <dbReference type="EMBL" id="QJA72957.1"/>
    </source>
</evidence>